<protein>
    <submittedName>
        <fullName evidence="1">Uncharacterized protein</fullName>
    </submittedName>
</protein>
<evidence type="ECO:0000313" key="2">
    <source>
        <dbReference type="Proteomes" id="UP000724672"/>
    </source>
</evidence>
<name>A0A942UVL0_9FIRM</name>
<proteinExistence type="predicted"/>
<organism evidence="1 2">
    <name type="scientific">Anaeromonas frigoriresistens</name>
    <dbReference type="NCBI Taxonomy" id="2683708"/>
    <lineage>
        <taxon>Bacteria</taxon>
        <taxon>Bacillati</taxon>
        <taxon>Bacillota</taxon>
        <taxon>Tissierellia</taxon>
        <taxon>Tissierellales</taxon>
        <taxon>Thermohalobacteraceae</taxon>
        <taxon>Anaeromonas</taxon>
    </lineage>
</organism>
<dbReference type="Proteomes" id="UP000724672">
    <property type="component" value="Unassembled WGS sequence"/>
</dbReference>
<reference evidence="1" key="1">
    <citation type="submission" date="2019-12" db="EMBL/GenBank/DDBJ databases">
        <title>Clostridiaceae gen. nov. sp. nov., isolated from sediment in Xinjiang, China.</title>
        <authorList>
            <person name="Zhang R."/>
        </authorList>
    </citation>
    <scope>NUCLEOTIDE SEQUENCE</scope>
    <source>
        <strain evidence="1">D2Q-11</strain>
    </source>
</reference>
<dbReference type="RefSeq" id="WP_203366226.1">
    <property type="nucleotide sequence ID" value="NZ_WSFT01000031.1"/>
</dbReference>
<comment type="caution">
    <text evidence="1">The sequence shown here is derived from an EMBL/GenBank/DDBJ whole genome shotgun (WGS) entry which is preliminary data.</text>
</comment>
<dbReference type="AlphaFoldDB" id="A0A942UVL0"/>
<gene>
    <name evidence="1" type="ORF">GOQ27_07480</name>
</gene>
<dbReference type="EMBL" id="WSFT01000031">
    <property type="protein sequence ID" value="MBS4538300.1"/>
    <property type="molecule type" value="Genomic_DNA"/>
</dbReference>
<accession>A0A942UVL0</accession>
<sequence length="110" mass="12688">MEFFGFMAFMGLIMFSDYPSKVKKLEKNVKLLNKKLKGENTMSKVLNDLKDKLCIITTDPHHSLGSKALNEGTITDVDDEWVKITFKDKHENTKIKIIRIDDIKSIEIKV</sequence>
<keyword evidence="2" id="KW-1185">Reference proteome</keyword>
<evidence type="ECO:0000313" key="1">
    <source>
        <dbReference type="EMBL" id="MBS4538300.1"/>
    </source>
</evidence>